<evidence type="ECO:0000256" key="3">
    <source>
        <dbReference type="ARBA" id="ARBA00006169"/>
    </source>
</evidence>
<dbReference type="SUPFAM" id="SSF46565">
    <property type="entry name" value="Chaperone J-domain"/>
    <property type="match status" value="1"/>
</dbReference>
<keyword evidence="9" id="KW-1185">Reference proteome</keyword>
<dbReference type="GO" id="GO:0046872">
    <property type="term" value="F:metal ion binding"/>
    <property type="evidence" value="ECO:0007669"/>
    <property type="project" value="UniProtKB-KW"/>
</dbReference>
<dbReference type="InterPro" id="IPR001623">
    <property type="entry name" value="DnaJ_domain"/>
</dbReference>
<gene>
    <name evidence="10 11" type="primary">LOC105032143</name>
</gene>
<name>A0A6I9Q7U8_ELAGV</name>
<keyword evidence="4" id="KW-0479">Metal-binding</keyword>
<dbReference type="Pfam" id="PF00226">
    <property type="entry name" value="DnaJ"/>
    <property type="match status" value="1"/>
</dbReference>
<dbReference type="SUPFAM" id="SSF144217">
    <property type="entry name" value="CSL zinc finger"/>
    <property type="match status" value="1"/>
</dbReference>
<organism evidence="9 10">
    <name type="scientific">Elaeis guineensis var. tenera</name>
    <name type="common">Oil palm</name>
    <dbReference type="NCBI Taxonomy" id="51953"/>
    <lineage>
        <taxon>Eukaryota</taxon>
        <taxon>Viridiplantae</taxon>
        <taxon>Streptophyta</taxon>
        <taxon>Embryophyta</taxon>
        <taxon>Tracheophyta</taxon>
        <taxon>Spermatophyta</taxon>
        <taxon>Magnoliopsida</taxon>
        <taxon>Liliopsida</taxon>
        <taxon>Arecaceae</taxon>
        <taxon>Arecoideae</taxon>
        <taxon>Cocoseae</taxon>
        <taxon>Elaeidinae</taxon>
        <taxon>Elaeis</taxon>
    </lineage>
</organism>
<dbReference type="KEGG" id="egu:105032143"/>
<comment type="subcellular location">
    <subcellularLocation>
        <location evidence="2">Cytoplasm</location>
    </subcellularLocation>
    <subcellularLocation>
        <location evidence="1">Nucleus</location>
    </subcellularLocation>
</comment>
<protein>
    <submittedName>
        <fullName evidence="10 11">DPH4 homolog</fullName>
    </submittedName>
</protein>
<comment type="similarity">
    <text evidence="3">Belongs to the DPH4 family.</text>
</comment>
<dbReference type="OrthoDB" id="66964at2759"/>
<evidence type="ECO:0000259" key="8">
    <source>
        <dbReference type="PROSITE" id="PS51074"/>
    </source>
</evidence>
<dbReference type="Gene3D" id="1.10.287.110">
    <property type="entry name" value="DnaJ domain"/>
    <property type="match status" value="1"/>
</dbReference>
<dbReference type="AlphaFoldDB" id="A0A6I9Q7U8"/>
<dbReference type="GO" id="GO:0005783">
    <property type="term" value="C:endoplasmic reticulum"/>
    <property type="evidence" value="ECO:0007669"/>
    <property type="project" value="UniProtKB-ARBA"/>
</dbReference>
<dbReference type="InterPro" id="IPR007872">
    <property type="entry name" value="DPH_MB_dom"/>
</dbReference>
<dbReference type="InterPro" id="IPR036869">
    <property type="entry name" value="J_dom_sf"/>
</dbReference>
<keyword evidence="5" id="KW-0408">Iron</keyword>
<dbReference type="SMART" id="SM00271">
    <property type="entry name" value="DnaJ"/>
    <property type="match status" value="1"/>
</dbReference>
<feature type="domain" description="DPH-type MB" evidence="8">
    <location>
        <begin position="94"/>
        <end position="172"/>
    </location>
</feature>
<evidence type="ECO:0000259" key="7">
    <source>
        <dbReference type="PROSITE" id="PS50076"/>
    </source>
</evidence>
<dbReference type="PANTHER" id="PTHR21454">
    <property type="entry name" value="DPH3 HOMOLOG-RELATED"/>
    <property type="match status" value="1"/>
</dbReference>
<evidence type="ECO:0000313" key="11">
    <source>
        <dbReference type="RefSeq" id="XP_029116761.1"/>
    </source>
</evidence>
<keyword evidence="6" id="KW-0539">Nucleus</keyword>
<reference evidence="10 11" key="1">
    <citation type="submission" date="2025-04" db="UniProtKB">
        <authorList>
            <consortium name="RefSeq"/>
        </authorList>
    </citation>
    <scope>IDENTIFICATION</scope>
</reference>
<sequence length="175" mass="19762">MLLMDKNSIQRTHYDVLSVREDASYDEIRAAYRTAILSSHPDKLHGKLDVSDLQHKQEEKFLDVQKAWEVLSDSKSRANYDRELQACGQVVEVVYNEVELGDMAMETVGDVQEFFYQCRCGDYFLITSLELGEMGISLHENGVEVQTSAELSPSSVLLPCGSCSLKIRLIIDANH</sequence>
<dbReference type="GO" id="GO:0005634">
    <property type="term" value="C:nucleus"/>
    <property type="evidence" value="ECO:0007669"/>
    <property type="project" value="UniProtKB-SubCell"/>
</dbReference>
<dbReference type="PRINTS" id="PR00625">
    <property type="entry name" value="JDOMAIN"/>
</dbReference>
<evidence type="ECO:0000256" key="4">
    <source>
        <dbReference type="ARBA" id="ARBA00022723"/>
    </source>
</evidence>
<dbReference type="PANTHER" id="PTHR21454:SF47">
    <property type="entry name" value="DNAJ HEAT SHOCK N-TERMINAL DOMAIN-CONTAINING PROTEIN"/>
    <property type="match status" value="1"/>
</dbReference>
<dbReference type="Proteomes" id="UP000504607">
    <property type="component" value="Unplaced"/>
</dbReference>
<dbReference type="PROSITE" id="PS51074">
    <property type="entry name" value="DPH_MB"/>
    <property type="match status" value="1"/>
</dbReference>
<evidence type="ECO:0000313" key="10">
    <source>
        <dbReference type="RefSeq" id="XP_010904806.1"/>
    </source>
</evidence>
<evidence type="ECO:0000256" key="1">
    <source>
        <dbReference type="ARBA" id="ARBA00004123"/>
    </source>
</evidence>
<dbReference type="InterPro" id="IPR044248">
    <property type="entry name" value="DPH3/4-like"/>
</dbReference>
<proteinExistence type="inferred from homology"/>
<dbReference type="Pfam" id="PF05207">
    <property type="entry name" value="Zn_ribbon_CSL"/>
    <property type="match status" value="1"/>
</dbReference>
<evidence type="ECO:0000256" key="2">
    <source>
        <dbReference type="ARBA" id="ARBA00004496"/>
    </source>
</evidence>
<dbReference type="PROSITE" id="PS50076">
    <property type="entry name" value="DNAJ_2"/>
    <property type="match status" value="1"/>
</dbReference>
<dbReference type="RefSeq" id="XP_010904806.1">
    <property type="nucleotide sequence ID" value="XM_010906504.1"/>
</dbReference>
<dbReference type="GeneID" id="105032143"/>
<dbReference type="CDD" id="cd06257">
    <property type="entry name" value="DnaJ"/>
    <property type="match status" value="1"/>
</dbReference>
<dbReference type="GO" id="GO:0005829">
    <property type="term" value="C:cytosol"/>
    <property type="evidence" value="ECO:0007669"/>
    <property type="project" value="TreeGrafter"/>
</dbReference>
<dbReference type="Gene3D" id="3.10.660.10">
    <property type="entry name" value="DPH Zinc finger"/>
    <property type="match status" value="1"/>
</dbReference>
<feature type="domain" description="J" evidence="7">
    <location>
        <begin position="12"/>
        <end position="84"/>
    </location>
</feature>
<dbReference type="RefSeq" id="XP_029116761.1">
    <property type="nucleotide sequence ID" value="XM_029260928.1"/>
</dbReference>
<dbReference type="GO" id="GO:0017183">
    <property type="term" value="P:protein histidyl modification to diphthamide"/>
    <property type="evidence" value="ECO:0007669"/>
    <property type="project" value="InterPro"/>
</dbReference>
<evidence type="ECO:0000313" key="9">
    <source>
        <dbReference type="Proteomes" id="UP000504607"/>
    </source>
</evidence>
<dbReference type="InterPro" id="IPR036671">
    <property type="entry name" value="DPH_MB_sf"/>
</dbReference>
<accession>A0A6I9Q7U8</accession>
<evidence type="ECO:0000256" key="6">
    <source>
        <dbReference type="ARBA" id="ARBA00023242"/>
    </source>
</evidence>
<evidence type="ECO:0000256" key="5">
    <source>
        <dbReference type="ARBA" id="ARBA00023004"/>
    </source>
</evidence>